<evidence type="ECO:0000259" key="6">
    <source>
        <dbReference type="PROSITE" id="PS51910"/>
    </source>
</evidence>
<dbReference type="GO" id="GO:0005975">
    <property type="term" value="P:carbohydrate metabolic process"/>
    <property type="evidence" value="ECO:0007669"/>
    <property type="project" value="InterPro"/>
</dbReference>
<dbReference type="Gene3D" id="3.20.20.80">
    <property type="entry name" value="Glycosidases"/>
    <property type="match status" value="1"/>
</dbReference>
<sequence>MSNRASARPRRSRLVAVCSALAVAAAAALTAHPALAGSPADAGATAATVRSADAHTLIGYWHNFVNGSSNLRLSEVPAAYDVIVVAFAENAGSGAVSFALDPQLSTALGGYTEAQLIADIRAKQAQGKKVLISIGGERGNVDFSSPANAQRFVDSIGPIIDRFGFDGLDTDLEHGLNVPNVTTALRTLKQRQGADFMLTFAPQTLDVQEGGSYLQLVRDLGDDVDIVHTQYYNSGSMLGRDGRVYSQGTVDFLTALADIQLKYLRPDQVALGLPAERRAAGSGYVAPSVVTAALDCLAYGRSCGSYRPAATYPTIRGVMTWSVNWDVASGGGFSRPVRAHLDAMAGGQPSPDPTPTPTPTPTDPPADCSVAAWSATAVYTGGARVSHNGRLYQAKWWTQGDVPGTGGEWGVWTDLGPC</sequence>
<dbReference type="PANTHER" id="PTHR45708:SF49">
    <property type="entry name" value="ENDOCHITINASE"/>
    <property type="match status" value="1"/>
</dbReference>
<dbReference type="PANTHER" id="PTHR45708">
    <property type="entry name" value="ENDOCHITINASE"/>
    <property type="match status" value="1"/>
</dbReference>
<feature type="compositionally biased region" description="Pro residues" evidence="4">
    <location>
        <begin position="350"/>
        <end position="364"/>
    </location>
</feature>
<dbReference type="PROSITE" id="PS51910">
    <property type="entry name" value="GH18_2"/>
    <property type="match status" value="1"/>
</dbReference>
<dbReference type="Proteomes" id="UP000567795">
    <property type="component" value="Unassembled WGS sequence"/>
</dbReference>
<dbReference type="GO" id="GO:0004553">
    <property type="term" value="F:hydrolase activity, hydrolyzing O-glycosyl compounds"/>
    <property type="evidence" value="ECO:0007669"/>
    <property type="project" value="InterPro"/>
</dbReference>
<dbReference type="InterPro" id="IPR036573">
    <property type="entry name" value="CBM_sf_5/12"/>
</dbReference>
<keyword evidence="5" id="KW-0732">Signal</keyword>
<keyword evidence="8" id="KW-1185">Reference proteome</keyword>
<dbReference type="Pfam" id="PF02839">
    <property type="entry name" value="CBM_5_12"/>
    <property type="match status" value="1"/>
</dbReference>
<dbReference type="InterPro" id="IPR050542">
    <property type="entry name" value="Glycosyl_Hydrlase18_Chitinase"/>
</dbReference>
<dbReference type="AlphaFoldDB" id="A0A852ZLL5"/>
<evidence type="ECO:0000256" key="2">
    <source>
        <dbReference type="ARBA" id="ARBA00023277"/>
    </source>
</evidence>
<keyword evidence="1" id="KW-0378">Hydrolase</keyword>
<evidence type="ECO:0000256" key="1">
    <source>
        <dbReference type="ARBA" id="ARBA00022801"/>
    </source>
</evidence>
<dbReference type="InterPro" id="IPR017853">
    <property type="entry name" value="GH"/>
</dbReference>
<dbReference type="RefSeq" id="WP_179812366.1">
    <property type="nucleotide sequence ID" value="NZ_JACBZD010000001.1"/>
</dbReference>
<accession>A0A852ZLL5</accession>
<dbReference type="GO" id="GO:0005576">
    <property type="term" value="C:extracellular region"/>
    <property type="evidence" value="ECO:0007669"/>
    <property type="project" value="InterPro"/>
</dbReference>
<comment type="caution">
    <text evidence="7">The sequence shown here is derived from an EMBL/GenBank/DDBJ whole genome shotgun (WGS) entry which is preliminary data.</text>
</comment>
<evidence type="ECO:0000313" key="8">
    <source>
        <dbReference type="Proteomes" id="UP000567795"/>
    </source>
</evidence>
<dbReference type="CDD" id="cd02871">
    <property type="entry name" value="GH18_chitinase_D-like"/>
    <property type="match status" value="1"/>
</dbReference>
<evidence type="ECO:0000313" key="7">
    <source>
        <dbReference type="EMBL" id="NYI03289.1"/>
    </source>
</evidence>
<dbReference type="SUPFAM" id="SSF51445">
    <property type="entry name" value="(Trans)glycosidases"/>
    <property type="match status" value="1"/>
</dbReference>
<dbReference type="Pfam" id="PF00704">
    <property type="entry name" value="Glyco_hydro_18"/>
    <property type="match status" value="1"/>
</dbReference>
<dbReference type="Gene3D" id="2.10.10.20">
    <property type="entry name" value="Carbohydrate-binding module superfamily 5/12"/>
    <property type="match status" value="1"/>
</dbReference>
<dbReference type="GO" id="GO:0030246">
    <property type="term" value="F:carbohydrate binding"/>
    <property type="evidence" value="ECO:0007669"/>
    <property type="project" value="InterPro"/>
</dbReference>
<reference evidence="7 8" key="1">
    <citation type="submission" date="2020-07" db="EMBL/GenBank/DDBJ databases">
        <title>Sequencing the genomes of 1000 actinobacteria strains.</title>
        <authorList>
            <person name="Klenk H.-P."/>
        </authorList>
    </citation>
    <scope>NUCLEOTIDE SEQUENCE [LARGE SCALE GENOMIC DNA]</scope>
    <source>
        <strain evidence="7 8">DSM 42178</strain>
    </source>
</reference>
<proteinExistence type="predicted"/>
<dbReference type="GO" id="GO:0008061">
    <property type="term" value="F:chitin binding"/>
    <property type="evidence" value="ECO:0007669"/>
    <property type="project" value="InterPro"/>
</dbReference>
<name>A0A852ZLL5_9ACTN</name>
<dbReference type="InterPro" id="IPR003610">
    <property type="entry name" value="CBM5/12"/>
</dbReference>
<feature type="chain" id="PRO_5033001884" evidence="5">
    <location>
        <begin position="37"/>
        <end position="418"/>
    </location>
</feature>
<protein>
    <submittedName>
        <fullName evidence="7">Chitinase</fullName>
    </submittedName>
</protein>
<keyword evidence="2" id="KW-0119">Carbohydrate metabolism</keyword>
<dbReference type="EMBL" id="JACBZD010000001">
    <property type="protein sequence ID" value="NYI03289.1"/>
    <property type="molecule type" value="Genomic_DNA"/>
</dbReference>
<dbReference type="SUPFAM" id="SSF51055">
    <property type="entry name" value="Carbohydrate binding domain"/>
    <property type="match status" value="1"/>
</dbReference>
<gene>
    <name evidence="7" type="ORF">FHU37_000232</name>
</gene>
<dbReference type="InterPro" id="IPR011583">
    <property type="entry name" value="Chitinase_II/V-like_cat"/>
</dbReference>
<feature type="domain" description="GH18" evidence="6">
    <location>
        <begin position="55"/>
        <end position="344"/>
    </location>
</feature>
<evidence type="ECO:0000256" key="3">
    <source>
        <dbReference type="ARBA" id="ARBA00023295"/>
    </source>
</evidence>
<feature type="signal peptide" evidence="5">
    <location>
        <begin position="1"/>
        <end position="36"/>
    </location>
</feature>
<organism evidence="7 8">
    <name type="scientific">Allostreptomyces psammosilenae</name>
    <dbReference type="NCBI Taxonomy" id="1892865"/>
    <lineage>
        <taxon>Bacteria</taxon>
        <taxon>Bacillati</taxon>
        <taxon>Actinomycetota</taxon>
        <taxon>Actinomycetes</taxon>
        <taxon>Kitasatosporales</taxon>
        <taxon>Streptomycetaceae</taxon>
        <taxon>Allostreptomyces</taxon>
    </lineage>
</organism>
<evidence type="ECO:0000256" key="4">
    <source>
        <dbReference type="SAM" id="MobiDB-lite"/>
    </source>
</evidence>
<dbReference type="CDD" id="cd12215">
    <property type="entry name" value="ChiC_BD"/>
    <property type="match status" value="1"/>
</dbReference>
<keyword evidence="3" id="KW-0326">Glycosidase</keyword>
<evidence type="ECO:0000256" key="5">
    <source>
        <dbReference type="SAM" id="SignalP"/>
    </source>
</evidence>
<dbReference type="SMART" id="SM00636">
    <property type="entry name" value="Glyco_18"/>
    <property type="match status" value="1"/>
</dbReference>
<feature type="region of interest" description="Disordered" evidence="4">
    <location>
        <begin position="342"/>
        <end position="366"/>
    </location>
</feature>
<dbReference type="SMART" id="SM00495">
    <property type="entry name" value="ChtBD3"/>
    <property type="match status" value="1"/>
</dbReference>
<dbReference type="InterPro" id="IPR001223">
    <property type="entry name" value="Glyco_hydro18_cat"/>
</dbReference>